<dbReference type="InterPro" id="IPR012338">
    <property type="entry name" value="Beta-lactam/transpept-like"/>
</dbReference>
<dbReference type="AlphaFoldDB" id="A0A9W8RRD6"/>
<dbReference type="OrthoDB" id="10250282at2759"/>
<dbReference type="Gene3D" id="3.40.710.10">
    <property type="entry name" value="DD-peptidase/beta-lactamase superfamily"/>
    <property type="match status" value="1"/>
</dbReference>
<comment type="caution">
    <text evidence="3">The sequence shown here is derived from an EMBL/GenBank/DDBJ whole genome shotgun (WGS) entry which is preliminary data.</text>
</comment>
<sequence>MQLTAPILSLGLFLLRQAYTQQKPCPLLGPIFPPVQHPLTSETFSNTITNLNTTFGELEKNGTLAGLNTTFYIQVFSASDTLFRYGYVPPAMKSFLTSGTLDENTVFRIGSVSKLLNVYTLLAEVGMKHMNDPVTKWVHELALAAKKNGDDRTRKVQWNEVTIGQLAGQMAGVSRNCKYFHVSSISRALRSGFIDR</sequence>
<name>A0A9W8RRD6_9HYPO</name>
<evidence type="ECO:0000313" key="3">
    <source>
        <dbReference type="EMBL" id="KAJ4250895.1"/>
    </source>
</evidence>
<reference evidence="3" key="1">
    <citation type="submission" date="2022-09" db="EMBL/GenBank/DDBJ databases">
        <title>Fusarium specimens isolated from Avocado Roots.</title>
        <authorList>
            <person name="Stajich J."/>
            <person name="Roper C."/>
            <person name="Heimlech-Rivalta G."/>
        </authorList>
    </citation>
    <scope>NUCLEOTIDE SEQUENCE</scope>
    <source>
        <strain evidence="3">CF00136</strain>
    </source>
</reference>
<evidence type="ECO:0000259" key="2">
    <source>
        <dbReference type="Pfam" id="PF00144"/>
    </source>
</evidence>
<dbReference type="PANTHER" id="PTHR22935:SF97">
    <property type="entry name" value="BETA-LACTAMASE-RELATED DOMAIN-CONTAINING PROTEIN"/>
    <property type="match status" value="1"/>
</dbReference>
<keyword evidence="1" id="KW-0732">Signal</keyword>
<proteinExistence type="predicted"/>
<dbReference type="InterPro" id="IPR001466">
    <property type="entry name" value="Beta-lactam-related"/>
</dbReference>
<organism evidence="3 4">
    <name type="scientific">Fusarium torreyae</name>
    <dbReference type="NCBI Taxonomy" id="1237075"/>
    <lineage>
        <taxon>Eukaryota</taxon>
        <taxon>Fungi</taxon>
        <taxon>Dikarya</taxon>
        <taxon>Ascomycota</taxon>
        <taxon>Pezizomycotina</taxon>
        <taxon>Sordariomycetes</taxon>
        <taxon>Hypocreomycetidae</taxon>
        <taxon>Hypocreales</taxon>
        <taxon>Nectriaceae</taxon>
        <taxon>Fusarium</taxon>
    </lineage>
</organism>
<feature type="domain" description="Beta-lactamase-related" evidence="2">
    <location>
        <begin position="100"/>
        <end position="176"/>
    </location>
</feature>
<feature type="signal peptide" evidence="1">
    <location>
        <begin position="1"/>
        <end position="20"/>
    </location>
</feature>
<feature type="chain" id="PRO_5040838439" description="Beta-lactamase-related domain-containing protein" evidence="1">
    <location>
        <begin position="21"/>
        <end position="196"/>
    </location>
</feature>
<evidence type="ECO:0000313" key="4">
    <source>
        <dbReference type="Proteomes" id="UP001152049"/>
    </source>
</evidence>
<dbReference type="SUPFAM" id="SSF56601">
    <property type="entry name" value="beta-lactamase/transpeptidase-like"/>
    <property type="match status" value="1"/>
</dbReference>
<dbReference type="Proteomes" id="UP001152049">
    <property type="component" value="Unassembled WGS sequence"/>
</dbReference>
<evidence type="ECO:0000256" key="1">
    <source>
        <dbReference type="SAM" id="SignalP"/>
    </source>
</evidence>
<dbReference type="EMBL" id="JAOQAZ010000029">
    <property type="protein sequence ID" value="KAJ4250895.1"/>
    <property type="molecule type" value="Genomic_DNA"/>
</dbReference>
<accession>A0A9W8RRD6</accession>
<dbReference type="InterPro" id="IPR051478">
    <property type="entry name" value="Beta-lactamase-like_AB/R"/>
</dbReference>
<protein>
    <recommendedName>
        <fullName evidence="2">Beta-lactamase-related domain-containing protein</fullName>
    </recommendedName>
</protein>
<dbReference type="Pfam" id="PF00144">
    <property type="entry name" value="Beta-lactamase"/>
    <property type="match status" value="1"/>
</dbReference>
<gene>
    <name evidence="3" type="ORF">NW762_011545</name>
</gene>
<dbReference type="PANTHER" id="PTHR22935">
    <property type="entry name" value="PENICILLIN-BINDING PROTEIN"/>
    <property type="match status" value="1"/>
</dbReference>
<keyword evidence="4" id="KW-1185">Reference proteome</keyword>